<dbReference type="SUPFAM" id="SSF48371">
    <property type="entry name" value="ARM repeat"/>
    <property type="match status" value="1"/>
</dbReference>
<dbReference type="AlphaFoldDB" id="A0A918WPD2"/>
<dbReference type="Gene3D" id="1.25.10.10">
    <property type="entry name" value="Leucine-rich Repeat Variant"/>
    <property type="match status" value="1"/>
</dbReference>
<organism evidence="1 2">
    <name type="scientific">Roseibacillus persicicus</name>
    <dbReference type="NCBI Taxonomy" id="454148"/>
    <lineage>
        <taxon>Bacteria</taxon>
        <taxon>Pseudomonadati</taxon>
        <taxon>Verrucomicrobiota</taxon>
        <taxon>Verrucomicrobiia</taxon>
        <taxon>Verrucomicrobiales</taxon>
        <taxon>Verrucomicrobiaceae</taxon>
        <taxon>Roseibacillus</taxon>
    </lineage>
</organism>
<evidence type="ECO:0008006" key="3">
    <source>
        <dbReference type="Google" id="ProtNLM"/>
    </source>
</evidence>
<keyword evidence="2" id="KW-1185">Reference proteome</keyword>
<dbReference type="InterPro" id="IPR016024">
    <property type="entry name" value="ARM-type_fold"/>
</dbReference>
<evidence type="ECO:0000313" key="2">
    <source>
        <dbReference type="Proteomes" id="UP000644507"/>
    </source>
</evidence>
<reference evidence="1" key="1">
    <citation type="journal article" date="2014" name="Int. J. Syst. Evol. Microbiol.">
        <title>Complete genome sequence of Corynebacterium casei LMG S-19264T (=DSM 44701T), isolated from a smear-ripened cheese.</title>
        <authorList>
            <consortium name="US DOE Joint Genome Institute (JGI-PGF)"/>
            <person name="Walter F."/>
            <person name="Albersmeier A."/>
            <person name="Kalinowski J."/>
            <person name="Ruckert C."/>
        </authorList>
    </citation>
    <scope>NUCLEOTIDE SEQUENCE</scope>
    <source>
        <strain evidence="1">KCTC 12988</strain>
    </source>
</reference>
<evidence type="ECO:0000313" key="1">
    <source>
        <dbReference type="EMBL" id="GHC68032.1"/>
    </source>
</evidence>
<protein>
    <recommendedName>
        <fullName evidence="3">HEAT repeat domain-containing protein</fullName>
    </recommendedName>
</protein>
<name>A0A918WPD2_9BACT</name>
<gene>
    <name evidence="1" type="ORF">GCM10007100_40150</name>
</gene>
<dbReference type="InterPro" id="IPR011989">
    <property type="entry name" value="ARM-like"/>
</dbReference>
<dbReference type="Proteomes" id="UP000644507">
    <property type="component" value="Unassembled WGS sequence"/>
</dbReference>
<reference evidence="1" key="2">
    <citation type="submission" date="2020-09" db="EMBL/GenBank/DDBJ databases">
        <authorList>
            <person name="Sun Q."/>
            <person name="Kim S."/>
        </authorList>
    </citation>
    <scope>NUCLEOTIDE SEQUENCE</scope>
    <source>
        <strain evidence="1">KCTC 12988</strain>
    </source>
</reference>
<proteinExistence type="predicted"/>
<sequence length="169" mass="19024">MKTKLKAFALIFTCLSGLVVVRFYGAQLGMIGSLIEMQSPGLIADSSWLRLLETDPENDGLNSYSVLADRNSNVAIPIALKHVKSDDDYLWLNAASYLGDCNRPESIPYLIKALRHTAWRSLDERVGCLEVLTGQNYGRDFDGWRTWYLSGQPEFVPDWESSLGYSPRL</sequence>
<accession>A0A918WPD2</accession>
<dbReference type="RefSeq" id="WP_189574596.1">
    <property type="nucleotide sequence ID" value="NZ_BMXI01000035.1"/>
</dbReference>
<dbReference type="EMBL" id="BMXI01000035">
    <property type="protein sequence ID" value="GHC68032.1"/>
    <property type="molecule type" value="Genomic_DNA"/>
</dbReference>
<comment type="caution">
    <text evidence="1">The sequence shown here is derived from an EMBL/GenBank/DDBJ whole genome shotgun (WGS) entry which is preliminary data.</text>
</comment>